<feature type="compositionally biased region" description="Polar residues" evidence="1">
    <location>
        <begin position="48"/>
        <end position="59"/>
    </location>
</feature>
<name>A0A9W4I9T0_9EURO</name>
<feature type="compositionally biased region" description="Low complexity" evidence="1">
    <location>
        <begin position="740"/>
        <end position="750"/>
    </location>
</feature>
<protein>
    <submittedName>
        <fullName evidence="2">Uncharacterized protein</fullName>
    </submittedName>
</protein>
<accession>A0A9W4I9T0</accession>
<evidence type="ECO:0000313" key="3">
    <source>
        <dbReference type="Proteomes" id="UP001152649"/>
    </source>
</evidence>
<feature type="compositionally biased region" description="Polar residues" evidence="1">
    <location>
        <begin position="853"/>
        <end position="868"/>
    </location>
</feature>
<feature type="compositionally biased region" description="Basic and acidic residues" evidence="1">
    <location>
        <begin position="771"/>
        <end position="782"/>
    </location>
</feature>
<dbReference type="Proteomes" id="UP001152649">
    <property type="component" value="Unassembled WGS sequence"/>
</dbReference>
<organism evidence="2 3">
    <name type="scientific">Penicillium salamii</name>
    <dbReference type="NCBI Taxonomy" id="1612424"/>
    <lineage>
        <taxon>Eukaryota</taxon>
        <taxon>Fungi</taxon>
        <taxon>Dikarya</taxon>
        <taxon>Ascomycota</taxon>
        <taxon>Pezizomycotina</taxon>
        <taxon>Eurotiomycetes</taxon>
        <taxon>Eurotiomycetidae</taxon>
        <taxon>Eurotiales</taxon>
        <taxon>Aspergillaceae</taxon>
        <taxon>Penicillium</taxon>
    </lineage>
</organism>
<dbReference type="EMBL" id="CAJVPG010000022">
    <property type="protein sequence ID" value="CAG8248417.1"/>
    <property type="molecule type" value="Genomic_DNA"/>
</dbReference>
<feature type="region of interest" description="Disordered" evidence="1">
    <location>
        <begin position="134"/>
        <end position="165"/>
    </location>
</feature>
<gene>
    <name evidence="2" type="ORF">PSALAMII_LOCUS661</name>
</gene>
<keyword evidence="3" id="KW-1185">Reference proteome</keyword>
<proteinExistence type="predicted"/>
<feature type="compositionally biased region" description="Basic and acidic residues" evidence="1">
    <location>
        <begin position="677"/>
        <end position="686"/>
    </location>
</feature>
<dbReference type="AlphaFoldDB" id="A0A9W4I9T0"/>
<feature type="region of interest" description="Disordered" evidence="1">
    <location>
        <begin position="36"/>
        <end position="119"/>
    </location>
</feature>
<feature type="region of interest" description="Disordered" evidence="1">
    <location>
        <begin position="675"/>
        <end position="699"/>
    </location>
</feature>
<feature type="region of interest" description="Disordered" evidence="1">
    <location>
        <begin position="719"/>
        <end position="795"/>
    </location>
</feature>
<evidence type="ECO:0000256" key="1">
    <source>
        <dbReference type="SAM" id="MobiDB-lite"/>
    </source>
</evidence>
<dbReference type="OrthoDB" id="4159838at2759"/>
<feature type="region of interest" description="Disordered" evidence="1">
    <location>
        <begin position="853"/>
        <end position="920"/>
    </location>
</feature>
<comment type="caution">
    <text evidence="2">The sequence shown here is derived from an EMBL/GenBank/DDBJ whole genome shotgun (WGS) entry which is preliminary data.</text>
</comment>
<sequence>MEDVPITAKWANRILRPLTSICRRLENHHARLSALATESKQREAAEGRQTNSSAATNPAQDVDDCLGSDAEPERNDPVWVPGRMHQRRARLKYSSRSENNGPTKRNRLSIHSPDAPRTLPGAIEVATPLITGERWEMPPSTQSSRSIEPASDMIDPQSPTMLRGKCSRYSSPWRDLLEKSGDEGIVHIAHNLDRVLKNFLLSTQKTKFKVTPGPHERKARRGARSLMSMAMRQLPAFIAKEQEAQDELDEDGDEDMCDAYFTELEAYYAPHGAGWEPLREAVRAQGIDMVARMIKQNWITESIACALIEGCRTIAPEESDLLLSIILSTRESYPYPQALKPVTDSNVLGDPILFFWKYAIHGLGTRSFIFDELAKLLLRGVLPPEWMGTRSWTSWMTRATISFSKDNSDCPAASKLIEAVILSASSMRLDASEVSPRDPKQNSRRKPVVYQVRPTRAKPTAAIENTSVVRLCPAPVEDALSNQVISLIAALCGIHISRSRASTETEPLEETKASRIIGYLHFVLQQVVNPKIPGRPDEITSHQLLRRGCILLAASLVQCNNTIILEEDESTFTSTPNMDECARSMASRPDLIRELALLVQEAFRCLRARSEDARRRTSEDVRRMVSKLASIAETPDMSVFLGKVAAEAAMTFAEATADPDDHLWAVEVQEMVVTKPAPEDSDRESSEEPESSSQPNGLFRWEESIGEWVETTPAAKRTLHLAPRGRAPMRMLSSPASSIPCSTDCSSPEPDSSEESASKAPSSASSSPTPEPKKRAYNDIDVSHIQPNKRRRPTPVVVCEKRELRSQAASPAATMNRTVESATRRGILRERSTNLARQIVPTTRLVPKVVIINSQEPRPSRRSVQPSTERGEKHIHRTLERRRPTHRSAVASSNARRQSSEQTVIPCSQDSDSDDELSFL</sequence>
<feature type="compositionally biased region" description="Low complexity" evidence="1">
    <location>
        <begin position="758"/>
        <end position="768"/>
    </location>
</feature>
<feature type="compositionally biased region" description="Basic residues" evidence="1">
    <location>
        <begin position="84"/>
        <end position="93"/>
    </location>
</feature>
<feature type="compositionally biased region" description="Acidic residues" evidence="1">
    <location>
        <begin position="911"/>
        <end position="920"/>
    </location>
</feature>
<feature type="compositionally biased region" description="Polar residues" evidence="1">
    <location>
        <begin position="890"/>
        <end position="910"/>
    </location>
</feature>
<feature type="compositionally biased region" description="Polar residues" evidence="1">
    <location>
        <begin position="94"/>
        <end position="103"/>
    </location>
</feature>
<feature type="compositionally biased region" description="Basic and acidic residues" evidence="1">
    <location>
        <begin position="869"/>
        <end position="882"/>
    </location>
</feature>
<reference evidence="2" key="1">
    <citation type="submission" date="2021-07" db="EMBL/GenBank/DDBJ databases">
        <authorList>
            <person name="Branca A.L. A."/>
        </authorList>
    </citation>
    <scope>NUCLEOTIDE SEQUENCE</scope>
</reference>
<evidence type="ECO:0000313" key="2">
    <source>
        <dbReference type="EMBL" id="CAG8248417.1"/>
    </source>
</evidence>